<reference evidence="20 21" key="1">
    <citation type="journal article" date="2016" name="Antonie Van Leeuwenhoek">
        <title>Photobacterium sanguinicancri sp. nov. isolated from marine animals.</title>
        <authorList>
            <person name="Gomez-Gil B."/>
            <person name="Roque A."/>
            <person name="Rotllant G."/>
            <person name="Romalde J.L."/>
            <person name="Doce A."/>
            <person name="Eggermont M."/>
            <person name="Defoirdt T."/>
        </authorList>
    </citation>
    <scope>NUCLEOTIDE SEQUENCE [LARGE SCALE GENOMIC DNA]</scope>
    <source>
        <strain evidence="20 21">CAIM 1827</strain>
    </source>
</reference>
<comment type="subunit">
    <text evidence="6 16">Homodimer.</text>
</comment>
<feature type="domain" description="Semialdehyde dehydrogenase NAD-binding" evidence="18">
    <location>
        <begin position="6"/>
        <end position="121"/>
    </location>
</feature>
<dbReference type="GO" id="GO:0050661">
    <property type="term" value="F:NADP binding"/>
    <property type="evidence" value="ECO:0007669"/>
    <property type="project" value="UniProtKB-UniRule"/>
</dbReference>
<dbReference type="InterPro" id="IPR000319">
    <property type="entry name" value="Asp-semialdehyde_DH_CS"/>
</dbReference>
<accession>A0AAW7Y2C6</accession>
<dbReference type="InterPro" id="IPR012280">
    <property type="entry name" value="Semialdhyde_DH_dimer_dom"/>
</dbReference>
<evidence type="ECO:0000256" key="13">
    <source>
        <dbReference type="ARBA" id="ARBA00023154"/>
    </source>
</evidence>
<dbReference type="PIRSF" id="PIRSF000148">
    <property type="entry name" value="ASA_dh"/>
    <property type="match status" value="1"/>
</dbReference>
<dbReference type="Proteomes" id="UP001170624">
    <property type="component" value="Unassembled WGS sequence"/>
</dbReference>
<comment type="pathway">
    <text evidence="3 16">Amino-acid biosynthesis; L-lysine biosynthesis via DAP pathway; (S)-tetrahydrodipicolinate from L-aspartate: step 2/4.</text>
</comment>
<evidence type="ECO:0000256" key="9">
    <source>
        <dbReference type="ARBA" id="ARBA00022697"/>
    </source>
</evidence>
<dbReference type="NCBIfam" id="NF011456">
    <property type="entry name" value="PRK14874.1"/>
    <property type="match status" value="1"/>
</dbReference>
<feature type="binding site" evidence="16">
    <location>
        <position position="316"/>
    </location>
    <ligand>
        <name>NADP(+)</name>
        <dbReference type="ChEBI" id="CHEBI:58349"/>
    </ligand>
</feature>
<evidence type="ECO:0000256" key="15">
    <source>
        <dbReference type="ARBA" id="ARBA00047891"/>
    </source>
</evidence>
<dbReference type="SUPFAM" id="SSF55347">
    <property type="entry name" value="Glyceraldehyde-3-phosphate dehydrogenase-like, C-terminal domain"/>
    <property type="match status" value="1"/>
</dbReference>
<dbReference type="EMBL" id="NOIF01000006">
    <property type="protein sequence ID" value="OZS45598.1"/>
    <property type="molecule type" value="Genomic_DNA"/>
</dbReference>
<evidence type="ECO:0000256" key="7">
    <source>
        <dbReference type="ARBA" id="ARBA00013120"/>
    </source>
</evidence>
<dbReference type="HAMAP" id="MF_02121">
    <property type="entry name" value="ASADH"/>
    <property type="match status" value="1"/>
</dbReference>
<gene>
    <name evidence="16" type="primary">asd</name>
    <name evidence="20" type="ORF">ASV53_02070</name>
    <name evidence="19" type="ORF">Q4568_08175</name>
</gene>
<evidence type="ECO:0000256" key="11">
    <source>
        <dbReference type="ARBA" id="ARBA00022915"/>
    </source>
</evidence>
<evidence type="ECO:0000256" key="14">
    <source>
        <dbReference type="ARBA" id="ARBA00023167"/>
    </source>
</evidence>
<keyword evidence="10 16" id="KW-0521">NADP</keyword>
<dbReference type="Proteomes" id="UP000215999">
    <property type="component" value="Unassembled WGS sequence"/>
</dbReference>
<dbReference type="NCBIfam" id="NF004224">
    <property type="entry name" value="PRK05671.1"/>
    <property type="match status" value="1"/>
</dbReference>
<evidence type="ECO:0000256" key="8">
    <source>
        <dbReference type="ARBA" id="ARBA00022605"/>
    </source>
</evidence>
<name>A0AAW7Y2C6_9GAMM</name>
<evidence type="ECO:0000256" key="2">
    <source>
        <dbReference type="ARBA" id="ARBA00005021"/>
    </source>
</evidence>
<dbReference type="AlphaFoldDB" id="A0AAW7Y2C6"/>
<keyword evidence="8 16" id="KW-0028">Amino-acid biosynthesis</keyword>
<dbReference type="GO" id="GO:0009088">
    <property type="term" value="P:threonine biosynthetic process"/>
    <property type="evidence" value="ECO:0007669"/>
    <property type="project" value="UniProtKB-UniRule"/>
</dbReference>
<comment type="pathway">
    <text evidence="2 16">Amino-acid biosynthesis; L-methionine biosynthesis via de novo pathway; L-homoserine from L-aspartate: step 2/3.</text>
</comment>
<dbReference type="Pfam" id="PF02774">
    <property type="entry name" value="Semialdhyde_dhC"/>
    <property type="match status" value="1"/>
</dbReference>
<reference evidence="19" key="3">
    <citation type="submission" date="2023-07" db="EMBL/GenBank/DDBJ databases">
        <title>Genome content predicts the carbon catabolic preferences of heterotrophic bacteria.</title>
        <authorList>
            <person name="Gralka M."/>
        </authorList>
    </citation>
    <scope>NUCLEOTIDE SEQUENCE</scope>
    <source>
        <strain evidence="19">G2M05</strain>
    </source>
</reference>
<feature type="binding site" evidence="16">
    <location>
        <begin position="162"/>
        <end position="163"/>
    </location>
    <ligand>
        <name>NADP(+)</name>
        <dbReference type="ChEBI" id="CHEBI:58349"/>
    </ligand>
</feature>
<comment type="function">
    <text evidence="1 16">Catalyzes the NADPH-dependent formation of L-aspartate-semialdehyde (L-ASA) by the reductive dephosphorylation of L-aspartyl-4-phosphate.</text>
</comment>
<comment type="caution">
    <text evidence="16">Lacks conserved residue(s) required for the propagation of feature annotation.</text>
</comment>
<reference evidence="20" key="2">
    <citation type="submission" date="2017-07" db="EMBL/GenBank/DDBJ databases">
        <authorList>
            <person name="Gomez-Gil B."/>
            <person name="Enciso-Ibarra K."/>
        </authorList>
    </citation>
    <scope>NUCLEOTIDE SEQUENCE</scope>
    <source>
        <strain evidence="20">CAIM 1827</strain>
    </source>
</reference>
<comment type="catalytic activity">
    <reaction evidence="15 16">
        <text>L-aspartate 4-semialdehyde + phosphate + NADP(+) = 4-phospho-L-aspartate + NADPH + H(+)</text>
        <dbReference type="Rhea" id="RHEA:24284"/>
        <dbReference type="ChEBI" id="CHEBI:15378"/>
        <dbReference type="ChEBI" id="CHEBI:43474"/>
        <dbReference type="ChEBI" id="CHEBI:57535"/>
        <dbReference type="ChEBI" id="CHEBI:57783"/>
        <dbReference type="ChEBI" id="CHEBI:58349"/>
        <dbReference type="ChEBI" id="CHEBI:537519"/>
        <dbReference type="EC" id="1.2.1.11"/>
    </reaction>
</comment>
<dbReference type="GO" id="GO:0009097">
    <property type="term" value="P:isoleucine biosynthetic process"/>
    <property type="evidence" value="ECO:0007669"/>
    <property type="project" value="UniProtKB-UniRule"/>
</dbReference>
<evidence type="ECO:0000256" key="5">
    <source>
        <dbReference type="ARBA" id="ARBA00010584"/>
    </source>
</evidence>
<evidence type="ECO:0000313" key="21">
    <source>
        <dbReference type="Proteomes" id="UP000215999"/>
    </source>
</evidence>
<feature type="active site" description="Acyl-thioester intermediate" evidence="16 17">
    <location>
        <position position="132"/>
    </location>
</feature>
<evidence type="ECO:0000313" key="19">
    <source>
        <dbReference type="EMBL" id="MDO6542506.1"/>
    </source>
</evidence>
<evidence type="ECO:0000256" key="12">
    <source>
        <dbReference type="ARBA" id="ARBA00023002"/>
    </source>
</evidence>
<keyword evidence="11 16" id="KW-0220">Diaminopimelate biosynthesis</keyword>
<dbReference type="EC" id="1.2.1.11" evidence="7 16"/>
<comment type="caution">
    <text evidence="19">The sequence shown here is derived from an EMBL/GenBank/DDBJ whole genome shotgun (WGS) entry which is preliminary data.</text>
</comment>
<dbReference type="InterPro" id="IPR036291">
    <property type="entry name" value="NAD(P)-bd_dom_sf"/>
</dbReference>
<feature type="active site" description="Proton acceptor" evidence="16 17">
    <location>
        <position position="245"/>
    </location>
</feature>
<keyword evidence="21" id="KW-1185">Reference proteome</keyword>
<dbReference type="EMBL" id="JAUOPU010000006">
    <property type="protein sequence ID" value="MDO6542506.1"/>
    <property type="molecule type" value="Genomic_DNA"/>
</dbReference>
<keyword evidence="12 16" id="KW-0560">Oxidoreductase</keyword>
<dbReference type="RefSeq" id="WP_094955901.1">
    <property type="nucleotide sequence ID" value="NZ_AP024850.1"/>
</dbReference>
<dbReference type="NCBIfam" id="TIGR01296">
    <property type="entry name" value="asd_B"/>
    <property type="match status" value="1"/>
</dbReference>
<keyword evidence="9 16" id="KW-0791">Threonine biosynthesis</keyword>
<dbReference type="PANTHER" id="PTHR46278:SF2">
    <property type="entry name" value="ASPARTATE-SEMIALDEHYDE DEHYDROGENASE"/>
    <property type="match status" value="1"/>
</dbReference>
<evidence type="ECO:0000256" key="4">
    <source>
        <dbReference type="ARBA" id="ARBA00005097"/>
    </source>
</evidence>
<dbReference type="InterPro" id="IPR012080">
    <property type="entry name" value="Asp_semialdehyde_DH"/>
</dbReference>
<keyword evidence="14 16" id="KW-0486">Methionine biosynthesis</keyword>
<evidence type="ECO:0000256" key="10">
    <source>
        <dbReference type="ARBA" id="ARBA00022857"/>
    </source>
</evidence>
<dbReference type="GO" id="GO:0004073">
    <property type="term" value="F:aspartate-semialdehyde dehydrogenase activity"/>
    <property type="evidence" value="ECO:0007669"/>
    <property type="project" value="UniProtKB-UniRule"/>
</dbReference>
<dbReference type="GO" id="GO:0019877">
    <property type="term" value="P:diaminopimelate biosynthetic process"/>
    <property type="evidence" value="ECO:0007669"/>
    <property type="project" value="UniProtKB-UniRule"/>
</dbReference>
<sequence length="337" mass="37481">MSQEFDIAVLGATGAVGQAMVEVLEERNFPVRNLYLLASERGAGQTLRFKNKSVRVTNVEDFDWSQVHIALFSAGSEASDRWAPIAADEGVIVIDNTSRFRYDYDVPLVVPEVNPDAIAEYRNRNIIANPNCSTIQMLVALKPIHDAYGIERINVSTYQSVSGSGKKGVDELAGQTVKLLNGLSAENSVYDKQIAFNCLPHIDDFMDNGYTKEEMKMVWETQKIFADDTIRVNPTCVRVPVFYGHAEAVHVETRQEVNLEEALQLLENAEGIELFQGNEYPTQVSDATGKDHVMVARVREDISHSHGLNMWVVADNVRKGAATNSVQIAEKLISDYL</sequence>
<comment type="pathway">
    <text evidence="4 16">Amino-acid biosynthesis; L-threonine biosynthesis; L-threonine from L-aspartate: step 2/5.</text>
</comment>
<evidence type="ECO:0000256" key="16">
    <source>
        <dbReference type="HAMAP-Rule" id="MF_02121"/>
    </source>
</evidence>
<evidence type="ECO:0000313" key="20">
    <source>
        <dbReference type="EMBL" id="OZS45598.1"/>
    </source>
</evidence>
<dbReference type="PROSITE" id="PS01103">
    <property type="entry name" value="ASD"/>
    <property type="match status" value="1"/>
</dbReference>
<feature type="binding site" evidence="16">
    <location>
        <position position="101"/>
    </location>
    <ligand>
        <name>phosphate</name>
        <dbReference type="ChEBI" id="CHEBI:43474"/>
    </ligand>
</feature>
<evidence type="ECO:0000256" key="1">
    <source>
        <dbReference type="ARBA" id="ARBA00002492"/>
    </source>
</evidence>
<dbReference type="GO" id="GO:0046983">
    <property type="term" value="F:protein dimerization activity"/>
    <property type="evidence" value="ECO:0007669"/>
    <property type="project" value="InterPro"/>
</dbReference>
<keyword evidence="13 16" id="KW-0457">Lysine biosynthesis</keyword>
<dbReference type="SUPFAM" id="SSF51735">
    <property type="entry name" value="NAD(P)-binding Rossmann-fold domains"/>
    <property type="match status" value="1"/>
</dbReference>
<feature type="binding site" evidence="16">
    <location>
        <begin position="13"/>
        <end position="16"/>
    </location>
    <ligand>
        <name>NADP(+)</name>
        <dbReference type="ChEBI" id="CHEBI:58349"/>
    </ligand>
</feature>
<dbReference type="InterPro" id="IPR000534">
    <property type="entry name" value="Semialdehyde_DH_NAD-bd"/>
</dbReference>
<dbReference type="SMART" id="SM00859">
    <property type="entry name" value="Semialdhyde_dh"/>
    <property type="match status" value="1"/>
</dbReference>
<dbReference type="CDD" id="cd02316">
    <property type="entry name" value="VcASADH2_like_N"/>
    <property type="match status" value="1"/>
</dbReference>
<dbReference type="Gene3D" id="3.40.50.720">
    <property type="entry name" value="NAD(P)-binding Rossmann-like Domain"/>
    <property type="match status" value="1"/>
</dbReference>
<dbReference type="PANTHER" id="PTHR46278">
    <property type="entry name" value="DEHYDROGENASE, PUTATIVE-RELATED"/>
    <property type="match status" value="1"/>
</dbReference>
<evidence type="ECO:0000256" key="17">
    <source>
        <dbReference type="PIRSR" id="PIRSR000148-1"/>
    </source>
</evidence>
<dbReference type="InterPro" id="IPR005986">
    <property type="entry name" value="Asp_semialdehyde_DH_beta"/>
</dbReference>
<evidence type="ECO:0000256" key="6">
    <source>
        <dbReference type="ARBA" id="ARBA00011738"/>
    </source>
</evidence>
<dbReference type="GO" id="GO:0009089">
    <property type="term" value="P:lysine biosynthetic process via diaminopimelate"/>
    <property type="evidence" value="ECO:0007669"/>
    <property type="project" value="UniProtKB-UniRule"/>
</dbReference>
<evidence type="ECO:0000256" key="3">
    <source>
        <dbReference type="ARBA" id="ARBA00005076"/>
    </source>
</evidence>
<dbReference type="NCBIfam" id="NF005957">
    <property type="entry name" value="PRK08040.1"/>
    <property type="match status" value="1"/>
</dbReference>
<dbReference type="GO" id="GO:0071266">
    <property type="term" value="P:'de novo' L-methionine biosynthetic process"/>
    <property type="evidence" value="ECO:0007669"/>
    <property type="project" value="UniProtKB-UniRule"/>
</dbReference>
<dbReference type="Gene3D" id="3.30.360.10">
    <property type="entry name" value="Dihydrodipicolinate Reductase, domain 2"/>
    <property type="match status" value="1"/>
</dbReference>
<comment type="similarity">
    <text evidence="5 16">Belongs to the aspartate-semialdehyde dehydrogenase family.</text>
</comment>
<feature type="binding site" evidence="16">
    <location>
        <position position="238"/>
    </location>
    <ligand>
        <name>substrate</name>
    </ligand>
</feature>
<evidence type="ECO:0000313" key="22">
    <source>
        <dbReference type="Proteomes" id="UP001170624"/>
    </source>
</evidence>
<organism evidence="19 22">
    <name type="scientific">Photobacterium sanguinicancri</name>
    <dbReference type="NCBI Taxonomy" id="875932"/>
    <lineage>
        <taxon>Bacteria</taxon>
        <taxon>Pseudomonadati</taxon>
        <taxon>Pseudomonadota</taxon>
        <taxon>Gammaproteobacteria</taxon>
        <taxon>Vibrionales</taxon>
        <taxon>Vibrionaceae</taxon>
        <taxon>Photobacterium</taxon>
    </lineage>
</organism>
<evidence type="ECO:0000259" key="18">
    <source>
        <dbReference type="SMART" id="SM00859"/>
    </source>
</evidence>
<dbReference type="CDD" id="cd18131">
    <property type="entry name" value="ASADH_C_bac_euk_like"/>
    <property type="match status" value="1"/>
</dbReference>
<dbReference type="Pfam" id="PF01118">
    <property type="entry name" value="Semialdhyde_dh"/>
    <property type="match status" value="1"/>
</dbReference>
<proteinExistence type="inferred from homology"/>
<protein>
    <recommendedName>
        <fullName evidence="7 16">Aspartate-semialdehyde dehydrogenase</fullName>
        <shortName evidence="16">ASA dehydrogenase</shortName>
        <shortName evidence="16">ASADH</shortName>
        <ecNumber evidence="7 16">1.2.1.11</ecNumber>
    </recommendedName>
    <alternativeName>
        <fullName evidence="16">Aspartate-beta-semialdehyde dehydrogenase</fullName>
    </alternativeName>
</protein>
<dbReference type="GO" id="GO:0051287">
    <property type="term" value="F:NAD binding"/>
    <property type="evidence" value="ECO:0007669"/>
    <property type="project" value="InterPro"/>
</dbReference>
<feature type="binding site" evidence="16">
    <location>
        <position position="159"/>
    </location>
    <ligand>
        <name>substrate</name>
    </ligand>
</feature>